<dbReference type="GO" id="GO:0043291">
    <property type="term" value="C:RAVE complex"/>
    <property type="evidence" value="ECO:0007669"/>
    <property type="project" value="TreeGrafter"/>
</dbReference>
<dbReference type="Proteomes" id="UP001303889">
    <property type="component" value="Unassembled WGS sequence"/>
</dbReference>
<dbReference type="PANTHER" id="PTHR13618:SF1">
    <property type="entry name" value="PROTEIN ROGDI HOMOLOG"/>
    <property type="match status" value="1"/>
</dbReference>
<reference evidence="2" key="2">
    <citation type="submission" date="2023-05" db="EMBL/GenBank/DDBJ databases">
        <authorList>
            <consortium name="Lawrence Berkeley National Laboratory"/>
            <person name="Steindorff A."/>
            <person name="Hensen N."/>
            <person name="Bonometti L."/>
            <person name="Westerberg I."/>
            <person name="Brannstrom I.O."/>
            <person name="Guillou S."/>
            <person name="Cros-Aarteil S."/>
            <person name="Calhoun S."/>
            <person name="Haridas S."/>
            <person name="Kuo A."/>
            <person name="Mondo S."/>
            <person name="Pangilinan J."/>
            <person name="Riley R."/>
            <person name="Labutti K."/>
            <person name="Andreopoulos B."/>
            <person name="Lipzen A."/>
            <person name="Chen C."/>
            <person name="Yanf M."/>
            <person name="Daum C."/>
            <person name="Ng V."/>
            <person name="Clum A."/>
            <person name="Ohm R."/>
            <person name="Martin F."/>
            <person name="Silar P."/>
            <person name="Natvig D."/>
            <person name="Lalanne C."/>
            <person name="Gautier V."/>
            <person name="Ament-Velasquez S.L."/>
            <person name="Kruys A."/>
            <person name="Hutchinson M.I."/>
            <person name="Powell A.J."/>
            <person name="Barry K."/>
            <person name="Miller A.N."/>
            <person name="Grigoriev I.V."/>
            <person name="Debuchy R."/>
            <person name="Gladieux P."/>
            <person name="Thoren M.H."/>
            <person name="Johannesson H."/>
        </authorList>
    </citation>
    <scope>NUCLEOTIDE SEQUENCE</scope>
    <source>
        <strain evidence="2">CBS 103.79</strain>
    </source>
</reference>
<dbReference type="AlphaFoldDB" id="A0AAN6MAU7"/>
<name>A0AAN6MAU7_9PEZI</name>
<comment type="caution">
    <text evidence="2">The sequence shown here is derived from an EMBL/GenBank/DDBJ whole genome shotgun (WGS) entry which is preliminary data.</text>
</comment>
<feature type="compositionally biased region" description="Low complexity" evidence="1">
    <location>
        <begin position="292"/>
        <end position="306"/>
    </location>
</feature>
<dbReference type="PANTHER" id="PTHR13618">
    <property type="entry name" value="LEUCINE ZIPPER CONTAINING TRANSCRIPTION FACTOR LZF1"/>
    <property type="match status" value="1"/>
</dbReference>
<gene>
    <name evidence="2" type="ORF">C8A05DRAFT_38874</name>
</gene>
<feature type="region of interest" description="Disordered" evidence="1">
    <location>
        <begin position="272"/>
        <end position="306"/>
    </location>
</feature>
<dbReference type="EMBL" id="MU856127">
    <property type="protein sequence ID" value="KAK3897577.1"/>
    <property type="molecule type" value="Genomic_DNA"/>
</dbReference>
<proteinExistence type="predicted"/>
<sequence>MSVEIWPPIAPDQLKAAVNAAEKRELDWFVDELRETLTNLRHGLEDCYALLAPIDPGSTLVLSTPRNEAVKGHVTRVGTRIVKGTIHLRLHTLPQQTLTINPDHPIHLAPLTTLHSLLTHSVDLLALTLSYSYPSDTPTVPTTPDIPPPQFLSAQLRLLSQSLSEASALLKGAPLMAPDPTWTTCSVSPTHFLPPFAHPHAAAGHPSLSFHLSIQDSSLVLWLRALEPADAPVNFGTKFALAIGTARRLEHDETEKVFGYCCNTTVPPGSGEDLTHAYTHPHPFPHHPPYNQQQQQQERRASASVAASLQLAQPAAPIALSGAKQKTVDVFVREKVRVESADPSLLSLSAKLMALGHTLGLARRNLAAVMGEEMED</sequence>
<keyword evidence="3" id="KW-1185">Reference proteome</keyword>
<accession>A0AAN6MAU7</accession>
<organism evidence="2 3">
    <name type="scientific">Staphylotrichum tortipilum</name>
    <dbReference type="NCBI Taxonomy" id="2831512"/>
    <lineage>
        <taxon>Eukaryota</taxon>
        <taxon>Fungi</taxon>
        <taxon>Dikarya</taxon>
        <taxon>Ascomycota</taxon>
        <taxon>Pezizomycotina</taxon>
        <taxon>Sordariomycetes</taxon>
        <taxon>Sordariomycetidae</taxon>
        <taxon>Sordariales</taxon>
        <taxon>Chaetomiaceae</taxon>
        <taxon>Staphylotrichum</taxon>
    </lineage>
</organism>
<protein>
    <submittedName>
        <fullName evidence="2">RAVE subunit 2/Rogdi</fullName>
    </submittedName>
</protein>
<dbReference type="InterPro" id="IPR028241">
    <property type="entry name" value="RAVE2/Rogdi"/>
</dbReference>
<reference evidence="2" key="1">
    <citation type="journal article" date="2023" name="Mol. Phylogenet. Evol.">
        <title>Genome-scale phylogeny and comparative genomics of the fungal order Sordariales.</title>
        <authorList>
            <person name="Hensen N."/>
            <person name="Bonometti L."/>
            <person name="Westerberg I."/>
            <person name="Brannstrom I.O."/>
            <person name="Guillou S."/>
            <person name="Cros-Aarteil S."/>
            <person name="Calhoun S."/>
            <person name="Haridas S."/>
            <person name="Kuo A."/>
            <person name="Mondo S."/>
            <person name="Pangilinan J."/>
            <person name="Riley R."/>
            <person name="LaButti K."/>
            <person name="Andreopoulos B."/>
            <person name="Lipzen A."/>
            <person name="Chen C."/>
            <person name="Yan M."/>
            <person name="Daum C."/>
            <person name="Ng V."/>
            <person name="Clum A."/>
            <person name="Steindorff A."/>
            <person name="Ohm R.A."/>
            <person name="Martin F."/>
            <person name="Silar P."/>
            <person name="Natvig D.O."/>
            <person name="Lalanne C."/>
            <person name="Gautier V."/>
            <person name="Ament-Velasquez S.L."/>
            <person name="Kruys A."/>
            <person name="Hutchinson M.I."/>
            <person name="Powell A.J."/>
            <person name="Barry K."/>
            <person name="Miller A.N."/>
            <person name="Grigoriev I.V."/>
            <person name="Debuchy R."/>
            <person name="Gladieux P."/>
            <person name="Hiltunen Thoren M."/>
            <person name="Johannesson H."/>
        </authorList>
    </citation>
    <scope>NUCLEOTIDE SEQUENCE</scope>
    <source>
        <strain evidence="2">CBS 103.79</strain>
    </source>
</reference>
<evidence type="ECO:0000313" key="2">
    <source>
        <dbReference type="EMBL" id="KAK3897577.1"/>
    </source>
</evidence>
<evidence type="ECO:0000256" key="1">
    <source>
        <dbReference type="SAM" id="MobiDB-lite"/>
    </source>
</evidence>
<dbReference type="Pfam" id="PF10259">
    <property type="entry name" value="Rogdi_lz"/>
    <property type="match status" value="1"/>
</dbReference>
<evidence type="ECO:0000313" key="3">
    <source>
        <dbReference type="Proteomes" id="UP001303889"/>
    </source>
</evidence>